<evidence type="ECO:0000313" key="1">
    <source>
        <dbReference type="EMBL" id="KAH3861978.1"/>
    </source>
</evidence>
<sequence>MIYSFANKNDDNECKALNTLSIHENCDNETMLPIMWYEMERVPVRDEYYSVIHFVQ</sequence>
<keyword evidence="2" id="KW-1185">Reference proteome</keyword>
<reference evidence="1" key="1">
    <citation type="journal article" date="2019" name="bioRxiv">
        <title>The Genome of the Zebra Mussel, Dreissena polymorpha: A Resource for Invasive Species Research.</title>
        <authorList>
            <person name="McCartney M.A."/>
            <person name="Auch B."/>
            <person name="Kono T."/>
            <person name="Mallez S."/>
            <person name="Zhang Y."/>
            <person name="Obille A."/>
            <person name="Becker A."/>
            <person name="Abrahante J.E."/>
            <person name="Garbe J."/>
            <person name="Badalamenti J.P."/>
            <person name="Herman A."/>
            <person name="Mangelson H."/>
            <person name="Liachko I."/>
            <person name="Sullivan S."/>
            <person name="Sone E.D."/>
            <person name="Koren S."/>
            <person name="Silverstein K.A.T."/>
            <person name="Beckman K.B."/>
            <person name="Gohl D.M."/>
        </authorList>
    </citation>
    <scope>NUCLEOTIDE SEQUENCE</scope>
    <source>
        <strain evidence="1">Duluth1</strain>
        <tissue evidence="1">Whole animal</tissue>
    </source>
</reference>
<gene>
    <name evidence="1" type="ORF">DPMN_024931</name>
</gene>
<protein>
    <submittedName>
        <fullName evidence="1">Uncharacterized protein</fullName>
    </submittedName>
</protein>
<proteinExistence type="predicted"/>
<dbReference type="EMBL" id="JAIWYP010000002">
    <property type="protein sequence ID" value="KAH3861978.1"/>
    <property type="molecule type" value="Genomic_DNA"/>
</dbReference>
<reference evidence="1" key="2">
    <citation type="submission" date="2020-11" db="EMBL/GenBank/DDBJ databases">
        <authorList>
            <person name="McCartney M.A."/>
            <person name="Auch B."/>
            <person name="Kono T."/>
            <person name="Mallez S."/>
            <person name="Becker A."/>
            <person name="Gohl D.M."/>
            <person name="Silverstein K.A.T."/>
            <person name="Koren S."/>
            <person name="Bechman K.B."/>
            <person name="Herman A."/>
            <person name="Abrahante J.E."/>
            <person name="Garbe J."/>
        </authorList>
    </citation>
    <scope>NUCLEOTIDE SEQUENCE</scope>
    <source>
        <strain evidence="1">Duluth1</strain>
        <tissue evidence="1">Whole animal</tissue>
    </source>
</reference>
<dbReference type="AlphaFoldDB" id="A0A9D4LQP9"/>
<accession>A0A9D4LQP9</accession>
<organism evidence="1 2">
    <name type="scientific">Dreissena polymorpha</name>
    <name type="common">Zebra mussel</name>
    <name type="synonym">Mytilus polymorpha</name>
    <dbReference type="NCBI Taxonomy" id="45954"/>
    <lineage>
        <taxon>Eukaryota</taxon>
        <taxon>Metazoa</taxon>
        <taxon>Spiralia</taxon>
        <taxon>Lophotrochozoa</taxon>
        <taxon>Mollusca</taxon>
        <taxon>Bivalvia</taxon>
        <taxon>Autobranchia</taxon>
        <taxon>Heteroconchia</taxon>
        <taxon>Euheterodonta</taxon>
        <taxon>Imparidentia</taxon>
        <taxon>Neoheterodontei</taxon>
        <taxon>Myida</taxon>
        <taxon>Dreissenoidea</taxon>
        <taxon>Dreissenidae</taxon>
        <taxon>Dreissena</taxon>
    </lineage>
</organism>
<name>A0A9D4LQP9_DREPO</name>
<evidence type="ECO:0000313" key="2">
    <source>
        <dbReference type="Proteomes" id="UP000828390"/>
    </source>
</evidence>
<dbReference type="Proteomes" id="UP000828390">
    <property type="component" value="Unassembled WGS sequence"/>
</dbReference>
<comment type="caution">
    <text evidence="1">The sequence shown here is derived from an EMBL/GenBank/DDBJ whole genome shotgun (WGS) entry which is preliminary data.</text>
</comment>